<dbReference type="OrthoDB" id="3638630at2759"/>
<protein>
    <submittedName>
        <fullName evidence="2">Uncharacterized protein</fullName>
    </submittedName>
</protein>
<keyword evidence="1" id="KW-0812">Transmembrane</keyword>
<organism evidence="2 3">
    <name type="scientific">Passalora fulva</name>
    <name type="common">Tomato leaf mold</name>
    <name type="synonym">Cladosporium fulvum</name>
    <dbReference type="NCBI Taxonomy" id="5499"/>
    <lineage>
        <taxon>Eukaryota</taxon>
        <taxon>Fungi</taxon>
        <taxon>Dikarya</taxon>
        <taxon>Ascomycota</taxon>
        <taxon>Pezizomycotina</taxon>
        <taxon>Dothideomycetes</taxon>
        <taxon>Dothideomycetidae</taxon>
        <taxon>Mycosphaerellales</taxon>
        <taxon>Mycosphaerellaceae</taxon>
        <taxon>Fulvia</taxon>
    </lineage>
</organism>
<dbReference type="Proteomes" id="UP000756132">
    <property type="component" value="Chromosome 8"/>
</dbReference>
<dbReference type="OMA" id="YDWKIES"/>
<feature type="transmembrane region" description="Helical" evidence="1">
    <location>
        <begin position="217"/>
        <end position="237"/>
    </location>
</feature>
<reference evidence="2" key="2">
    <citation type="journal article" date="2022" name="Microb. Genom.">
        <title>A chromosome-scale genome assembly of the tomato pathogen Cladosporium fulvum reveals a compartmentalized genome architecture and the presence of a dispensable chromosome.</title>
        <authorList>
            <person name="Zaccaron A.Z."/>
            <person name="Chen L.H."/>
            <person name="Samaras A."/>
            <person name="Stergiopoulos I."/>
        </authorList>
    </citation>
    <scope>NUCLEOTIDE SEQUENCE</scope>
    <source>
        <strain evidence="2">Race5_Kim</strain>
    </source>
</reference>
<reference evidence="2" key="1">
    <citation type="submission" date="2021-12" db="EMBL/GenBank/DDBJ databases">
        <authorList>
            <person name="Zaccaron A."/>
            <person name="Stergiopoulos I."/>
        </authorList>
    </citation>
    <scope>NUCLEOTIDE SEQUENCE</scope>
    <source>
        <strain evidence="2">Race5_Kim</strain>
    </source>
</reference>
<feature type="transmembrane region" description="Helical" evidence="1">
    <location>
        <begin position="12"/>
        <end position="28"/>
    </location>
</feature>
<feature type="transmembrane region" description="Helical" evidence="1">
    <location>
        <begin position="80"/>
        <end position="97"/>
    </location>
</feature>
<evidence type="ECO:0000313" key="3">
    <source>
        <dbReference type="Proteomes" id="UP000756132"/>
    </source>
</evidence>
<dbReference type="EMBL" id="CP090170">
    <property type="protein sequence ID" value="UJO20760.1"/>
    <property type="molecule type" value="Genomic_DNA"/>
</dbReference>
<dbReference type="GeneID" id="71990962"/>
<dbReference type="AlphaFoldDB" id="A0A9Q8PE31"/>
<accession>A0A9Q8PE31</accession>
<name>A0A9Q8PE31_PASFU</name>
<proteinExistence type="predicted"/>
<dbReference type="RefSeq" id="XP_047765126.1">
    <property type="nucleotide sequence ID" value="XM_047910232.1"/>
</dbReference>
<keyword evidence="1" id="KW-0472">Membrane</keyword>
<evidence type="ECO:0000313" key="2">
    <source>
        <dbReference type="EMBL" id="UJO20760.1"/>
    </source>
</evidence>
<keyword evidence="3" id="KW-1185">Reference proteome</keyword>
<dbReference type="KEGG" id="ffu:CLAFUR5_11084"/>
<gene>
    <name evidence="2" type="ORF">CLAFUR5_11084</name>
</gene>
<sequence length="246" mass="27627">MASTAPAKKPPVIPAVLLLGSAIAWPILEYRAWQYYDLGLGNDYDWKIESLSDLGVDYRQVHPLKHYNITSYRHQEMNAAIMQAGTVFALAQIYYLITSRQRANQQTALLRTLRLLLSLVYAGGMFLFAYIHGGPRERFWEIIGWHWTGLAMAGLAGNLSLILVSIMATTNEIENDGLYRLISSALGGFGLYSFYRFNTLGEWDFQTQLGLWQRGTIYPVLAWNVATALFTFGAQFGESAGKPKKA</sequence>
<feature type="transmembrane region" description="Helical" evidence="1">
    <location>
        <begin position="143"/>
        <end position="166"/>
    </location>
</feature>
<feature type="transmembrane region" description="Helical" evidence="1">
    <location>
        <begin position="109"/>
        <end position="131"/>
    </location>
</feature>
<feature type="transmembrane region" description="Helical" evidence="1">
    <location>
        <begin position="178"/>
        <end position="197"/>
    </location>
</feature>
<keyword evidence="1" id="KW-1133">Transmembrane helix</keyword>
<evidence type="ECO:0000256" key="1">
    <source>
        <dbReference type="SAM" id="Phobius"/>
    </source>
</evidence>